<keyword evidence="3 5" id="KW-1133">Transmembrane helix</keyword>
<keyword evidence="4 5" id="KW-0472">Membrane</keyword>
<dbReference type="Pfam" id="PF13564">
    <property type="entry name" value="DoxX_2"/>
    <property type="match status" value="1"/>
</dbReference>
<evidence type="ECO:0000256" key="2">
    <source>
        <dbReference type="ARBA" id="ARBA00022692"/>
    </source>
</evidence>
<feature type="transmembrane region" description="Helical" evidence="5">
    <location>
        <begin position="25"/>
        <end position="45"/>
    </location>
</feature>
<evidence type="ECO:0000256" key="4">
    <source>
        <dbReference type="ARBA" id="ARBA00023136"/>
    </source>
</evidence>
<evidence type="ECO:0000313" key="7">
    <source>
        <dbReference type="Proteomes" id="UP000321291"/>
    </source>
</evidence>
<feature type="transmembrane region" description="Helical" evidence="5">
    <location>
        <begin position="65"/>
        <end position="82"/>
    </location>
</feature>
<sequence>METVDKKNLSVDKSGNISGNKSVKVTYWVTTLIIALFELSGAFFINSEMAKEGTRHLMLPEWFRWEVSIGHIIGGILLIVPVSKRIKEWTYVAFGIDFVSAFIAYAAVDGLTANLLSPVVFMVLLVVSYITYHKLQAYKQFPVIVAPKMAGV</sequence>
<feature type="transmembrane region" description="Helical" evidence="5">
    <location>
        <begin position="89"/>
        <end position="108"/>
    </location>
</feature>
<gene>
    <name evidence="6" type="ORF">FSB73_05545</name>
</gene>
<name>A0A5B8VIA6_9BACT</name>
<dbReference type="KEGG" id="agi:FSB73_05545"/>
<accession>A0A5B8VIA6</accession>
<comment type="subcellular location">
    <subcellularLocation>
        <location evidence="1">Membrane</location>
        <topology evidence="1">Multi-pass membrane protein</topology>
    </subcellularLocation>
</comment>
<dbReference type="RefSeq" id="WP_146780494.1">
    <property type="nucleotide sequence ID" value="NZ_CP042434.1"/>
</dbReference>
<dbReference type="Proteomes" id="UP000321291">
    <property type="component" value="Chromosome"/>
</dbReference>
<keyword evidence="7" id="KW-1185">Reference proteome</keyword>
<keyword evidence="2 5" id="KW-0812">Transmembrane</keyword>
<evidence type="ECO:0000256" key="1">
    <source>
        <dbReference type="ARBA" id="ARBA00004141"/>
    </source>
</evidence>
<protein>
    <submittedName>
        <fullName evidence="6">DoxX family protein</fullName>
    </submittedName>
</protein>
<feature type="transmembrane region" description="Helical" evidence="5">
    <location>
        <begin position="114"/>
        <end position="132"/>
    </location>
</feature>
<evidence type="ECO:0000256" key="5">
    <source>
        <dbReference type="SAM" id="Phobius"/>
    </source>
</evidence>
<organism evidence="6 7">
    <name type="scientific">Arachidicoccus ginsenosidivorans</name>
    <dbReference type="NCBI Taxonomy" id="496057"/>
    <lineage>
        <taxon>Bacteria</taxon>
        <taxon>Pseudomonadati</taxon>
        <taxon>Bacteroidota</taxon>
        <taxon>Chitinophagia</taxon>
        <taxon>Chitinophagales</taxon>
        <taxon>Chitinophagaceae</taxon>
        <taxon>Arachidicoccus</taxon>
    </lineage>
</organism>
<dbReference type="InterPro" id="IPR032808">
    <property type="entry name" value="DoxX"/>
</dbReference>
<proteinExistence type="predicted"/>
<dbReference type="GO" id="GO:0016020">
    <property type="term" value="C:membrane"/>
    <property type="evidence" value="ECO:0007669"/>
    <property type="project" value="UniProtKB-SubCell"/>
</dbReference>
<evidence type="ECO:0000256" key="3">
    <source>
        <dbReference type="ARBA" id="ARBA00022989"/>
    </source>
</evidence>
<dbReference type="EMBL" id="CP042434">
    <property type="protein sequence ID" value="QEC71220.1"/>
    <property type="molecule type" value="Genomic_DNA"/>
</dbReference>
<evidence type="ECO:0000313" key="6">
    <source>
        <dbReference type="EMBL" id="QEC71220.1"/>
    </source>
</evidence>
<dbReference type="OrthoDB" id="7960583at2"/>
<dbReference type="AlphaFoldDB" id="A0A5B8VIA6"/>
<reference evidence="6 7" key="1">
    <citation type="journal article" date="2017" name="Int. J. Syst. Evol. Microbiol.">
        <title>Arachidicoccus ginsenosidivorans sp. nov., with ginsenoside-converting activity isolated from ginseng cultivating soil.</title>
        <authorList>
            <person name="Siddiqi M.Z."/>
            <person name="Aslam Z."/>
            <person name="Im W.T."/>
        </authorList>
    </citation>
    <scope>NUCLEOTIDE SEQUENCE [LARGE SCALE GENOMIC DNA]</scope>
    <source>
        <strain evidence="6 7">Gsoil 809</strain>
    </source>
</reference>